<keyword evidence="3" id="KW-0233">DNA recombination</keyword>
<keyword evidence="6" id="KW-1185">Reference proteome</keyword>
<dbReference type="InterPro" id="IPR013762">
    <property type="entry name" value="Integrase-like_cat_sf"/>
</dbReference>
<dbReference type="Gene3D" id="1.10.150.130">
    <property type="match status" value="1"/>
</dbReference>
<dbReference type="PANTHER" id="PTHR30349">
    <property type="entry name" value="PHAGE INTEGRASE-RELATED"/>
    <property type="match status" value="1"/>
</dbReference>
<dbReference type="InterPro" id="IPR050090">
    <property type="entry name" value="Tyrosine_recombinase_XerCD"/>
</dbReference>
<reference evidence="6" key="1">
    <citation type="submission" date="2016-10" db="EMBL/GenBank/DDBJ databases">
        <authorList>
            <person name="Varghese N."/>
            <person name="Submissions S."/>
        </authorList>
    </citation>
    <scope>NUCLEOTIDE SEQUENCE [LARGE SCALE GENOMIC DNA]</scope>
    <source>
        <strain evidence="6">DSM 19482</strain>
    </source>
</reference>
<dbReference type="InterPro" id="IPR010998">
    <property type="entry name" value="Integrase_recombinase_N"/>
</dbReference>
<dbReference type="CDD" id="cd01185">
    <property type="entry name" value="INTN1_C_like"/>
    <property type="match status" value="1"/>
</dbReference>
<sequence>MNAKVSVLFYARKSKAKSSSKIPIYMRITVDGQRTEFSTGKFVEGSKWNPAQSRLKGNSEEARVMNKHFDILQAKVLEIENRLVFLGDPFDATDIKNLLTGTKTAERFLIPIFEEHNSKMEKLVGKEYAIATLKNFKTCLSHLKEFLWTFHKKADINIQKLEPSFLNDFDFFLRTKANINNNSAVKHTKNLSKILKICYQNNWIEKDLVIFYKGRFNEVNVNFLTDEELSSIREKEFSGKGLELVRDMFVFSCYTGLAYIDIFNLTKDQLSKGIDGNLWIITNRQKTGSASNIPLLPVAEEIIKKYENHPVSSNSGKLLPVYTNQKVNEYLKTIAENCGINKKLTFHCARHTFATTVTLGNNVSMESVSKMLGHKSIKTTQHYAKILDSKVSQDMGNLKVVLQRKNEVQTENEKKLGS</sequence>
<dbReference type="Pfam" id="PF13102">
    <property type="entry name" value="Phage_int_SAM_5"/>
    <property type="match status" value="1"/>
</dbReference>
<evidence type="ECO:0000313" key="5">
    <source>
        <dbReference type="EMBL" id="SIT96633.1"/>
    </source>
</evidence>
<dbReference type="Proteomes" id="UP000187261">
    <property type="component" value="Unassembled WGS sequence"/>
</dbReference>
<evidence type="ECO:0000259" key="4">
    <source>
        <dbReference type="PROSITE" id="PS51898"/>
    </source>
</evidence>
<accession>A0A1U7PXC8</accession>
<dbReference type="EMBL" id="FTPU01000011">
    <property type="protein sequence ID" value="SIT96633.1"/>
    <property type="molecule type" value="Genomic_DNA"/>
</dbReference>
<keyword evidence="2" id="KW-0238">DNA-binding</keyword>
<evidence type="ECO:0000256" key="3">
    <source>
        <dbReference type="ARBA" id="ARBA00023172"/>
    </source>
</evidence>
<feature type="domain" description="Tyr recombinase" evidence="4">
    <location>
        <begin position="219"/>
        <end position="397"/>
    </location>
</feature>
<evidence type="ECO:0000313" key="6">
    <source>
        <dbReference type="Proteomes" id="UP000187261"/>
    </source>
</evidence>
<evidence type="ECO:0000256" key="2">
    <source>
        <dbReference type="ARBA" id="ARBA00023125"/>
    </source>
</evidence>
<dbReference type="GO" id="GO:0006310">
    <property type="term" value="P:DNA recombination"/>
    <property type="evidence" value="ECO:0007669"/>
    <property type="project" value="UniProtKB-KW"/>
</dbReference>
<dbReference type="InterPro" id="IPR011010">
    <property type="entry name" value="DNA_brk_join_enz"/>
</dbReference>
<organism evidence="5 6">
    <name type="scientific">Epilithonimonas bovis DSM 19482</name>
    <dbReference type="NCBI Taxonomy" id="1121284"/>
    <lineage>
        <taxon>Bacteria</taxon>
        <taxon>Pseudomonadati</taxon>
        <taxon>Bacteroidota</taxon>
        <taxon>Flavobacteriia</taxon>
        <taxon>Flavobacteriales</taxon>
        <taxon>Weeksellaceae</taxon>
        <taxon>Chryseobacterium group</taxon>
        <taxon>Epilithonimonas</taxon>
    </lineage>
</organism>
<gene>
    <name evidence="5" type="ORF">SAMN05660493_01324</name>
</gene>
<dbReference type="InterPro" id="IPR035386">
    <property type="entry name" value="Arm-DNA-bind_5"/>
</dbReference>
<dbReference type="STRING" id="1121284.SAMN05660493_01324"/>
<dbReference type="RefSeq" id="WP_076782845.1">
    <property type="nucleotide sequence ID" value="NZ_FTPU01000011.1"/>
</dbReference>
<dbReference type="Pfam" id="PF00589">
    <property type="entry name" value="Phage_integrase"/>
    <property type="match status" value="1"/>
</dbReference>
<dbReference type="OrthoDB" id="1098628at2"/>
<dbReference type="Pfam" id="PF17293">
    <property type="entry name" value="Arm-DNA-bind_5"/>
    <property type="match status" value="1"/>
</dbReference>
<dbReference type="GO" id="GO:0003677">
    <property type="term" value="F:DNA binding"/>
    <property type="evidence" value="ECO:0007669"/>
    <property type="project" value="UniProtKB-KW"/>
</dbReference>
<dbReference type="SUPFAM" id="SSF56349">
    <property type="entry name" value="DNA breaking-rejoining enzymes"/>
    <property type="match status" value="1"/>
</dbReference>
<dbReference type="Gene3D" id="1.10.443.10">
    <property type="entry name" value="Intergrase catalytic core"/>
    <property type="match status" value="1"/>
</dbReference>
<proteinExistence type="inferred from homology"/>
<protein>
    <submittedName>
        <fullName evidence="5">Site-specific recombinase XerD</fullName>
    </submittedName>
</protein>
<dbReference type="AlphaFoldDB" id="A0A1U7PXC8"/>
<dbReference type="GO" id="GO:0015074">
    <property type="term" value="P:DNA integration"/>
    <property type="evidence" value="ECO:0007669"/>
    <property type="project" value="InterPro"/>
</dbReference>
<name>A0A1U7PXC8_9FLAO</name>
<dbReference type="InterPro" id="IPR002104">
    <property type="entry name" value="Integrase_catalytic"/>
</dbReference>
<dbReference type="PANTHER" id="PTHR30349:SF64">
    <property type="entry name" value="PROPHAGE INTEGRASE INTD-RELATED"/>
    <property type="match status" value="1"/>
</dbReference>
<comment type="similarity">
    <text evidence="1">Belongs to the 'phage' integrase family.</text>
</comment>
<dbReference type="PROSITE" id="PS51898">
    <property type="entry name" value="TYR_RECOMBINASE"/>
    <property type="match status" value="1"/>
</dbReference>
<dbReference type="InterPro" id="IPR025269">
    <property type="entry name" value="SAM-like_dom"/>
</dbReference>
<evidence type="ECO:0000256" key="1">
    <source>
        <dbReference type="ARBA" id="ARBA00008857"/>
    </source>
</evidence>